<name>A0A836KKZ3_LEIEN</name>
<protein>
    <submittedName>
        <fullName evidence="1">Uncharacterized protein</fullName>
    </submittedName>
</protein>
<comment type="caution">
    <text evidence="1">The sequence shown here is derived from an EMBL/GenBank/DDBJ whole genome shotgun (WGS) entry which is preliminary data.</text>
</comment>
<dbReference type="AlphaFoldDB" id="A0A836KKZ3"/>
<keyword evidence="2" id="KW-1185">Reference proteome</keyword>
<reference evidence="1 2" key="1">
    <citation type="submission" date="2021-02" db="EMBL/GenBank/DDBJ databases">
        <title>Leishmania (Mundinia) enrietti genome sequencing and assembly.</title>
        <authorList>
            <person name="Almutairi H."/>
            <person name="Gatherer D."/>
        </authorList>
    </citation>
    <scope>NUCLEOTIDE SEQUENCE [LARGE SCALE GENOMIC DNA]</scope>
    <source>
        <strain evidence="1">CUR178</strain>
    </source>
</reference>
<dbReference type="RefSeq" id="XP_067692293.1">
    <property type="nucleotide sequence ID" value="XM_067835727.1"/>
</dbReference>
<sequence length="84" mass="8963">MAPVKRRASGKRLRLGWAGESAIHHCLWHAFTTENQIISLLLGRVEVRPFPQTHVHGSLDGGLCVSEADSTVDGACSSHSSTGA</sequence>
<dbReference type="KEGG" id="lenr:94171237"/>
<evidence type="ECO:0000313" key="1">
    <source>
        <dbReference type="EMBL" id="KAG5476827.1"/>
    </source>
</evidence>
<dbReference type="Proteomes" id="UP000674179">
    <property type="component" value="Chromosome 26"/>
</dbReference>
<organism evidence="1 2">
    <name type="scientific">Leishmania enriettii</name>
    <dbReference type="NCBI Taxonomy" id="5663"/>
    <lineage>
        <taxon>Eukaryota</taxon>
        <taxon>Discoba</taxon>
        <taxon>Euglenozoa</taxon>
        <taxon>Kinetoplastea</taxon>
        <taxon>Metakinetoplastina</taxon>
        <taxon>Trypanosomatida</taxon>
        <taxon>Trypanosomatidae</taxon>
        <taxon>Leishmaniinae</taxon>
        <taxon>Leishmania</taxon>
    </lineage>
</organism>
<evidence type="ECO:0000313" key="2">
    <source>
        <dbReference type="Proteomes" id="UP000674179"/>
    </source>
</evidence>
<proteinExistence type="predicted"/>
<dbReference type="GeneID" id="94171237"/>
<accession>A0A836KKZ3</accession>
<dbReference type="OrthoDB" id="446074at2759"/>
<gene>
    <name evidence="1" type="ORF">CUR178_04013</name>
</gene>
<dbReference type="EMBL" id="JAFHKP010000026">
    <property type="protein sequence ID" value="KAG5476827.1"/>
    <property type="molecule type" value="Genomic_DNA"/>
</dbReference>